<dbReference type="InterPro" id="IPR002146">
    <property type="entry name" value="ATP_synth_b/b'su_bac/chlpt"/>
</dbReference>
<evidence type="ECO:0000256" key="6">
    <source>
        <dbReference type="ARBA" id="ARBA00022989"/>
    </source>
</evidence>
<comment type="function">
    <text evidence="10 13">F(1)F(0) ATP synthase produces ATP from ADP in the presence of a proton or sodium gradient. F-type ATPases consist of two structural domains, F(1) containing the extramembraneous catalytic core and F(0) containing the membrane proton channel, linked together by a central stalk and a peripheral stalk. During catalysis, ATP synthesis in the catalytic domain of F(1) is coupled via a rotary mechanism of the central stalk subunits to proton translocation.</text>
</comment>
<evidence type="ECO:0000313" key="17">
    <source>
        <dbReference type="Proteomes" id="UP001595457"/>
    </source>
</evidence>
<keyword evidence="4 13" id="KW-0812">Transmembrane</keyword>
<sequence length="249" mass="26730">MTLDWWSLGLQAINVVILVWLLSRFLFKPVAKIVAERQQAAGRLLDEAAAARDAAEAQRAAAEAERNEQASQRAAGLQALEQEVAAIRARLLEQAEAEVEERRARAEQALAAQQRSAQALAEQRATRLALDVAARLLGRLPDSVRVGPFIDGLATGLDRLPPAVRQALAAETGPLTLLAPRALADGELEECRRALARALGRAPELNLAVEPGLIAGLELEGGSAVVRNSFRADLARLNMELSQHDATPV</sequence>
<organism evidence="16 17">
    <name type="scientific">Azotobacter bryophylli</name>
    <dbReference type="NCBI Taxonomy" id="1986537"/>
    <lineage>
        <taxon>Bacteria</taxon>
        <taxon>Pseudomonadati</taxon>
        <taxon>Pseudomonadota</taxon>
        <taxon>Gammaproteobacteria</taxon>
        <taxon>Pseudomonadales</taxon>
        <taxon>Pseudomonadaceae</taxon>
        <taxon>Azotobacter</taxon>
    </lineage>
</organism>
<keyword evidence="15" id="KW-0175">Coiled coil</keyword>
<proteinExistence type="inferred from homology"/>
<evidence type="ECO:0000256" key="9">
    <source>
        <dbReference type="ARBA" id="ARBA00023310"/>
    </source>
</evidence>
<reference evidence="17" key="1">
    <citation type="journal article" date="2019" name="Int. J. Syst. Evol. Microbiol.">
        <title>The Global Catalogue of Microorganisms (GCM) 10K type strain sequencing project: providing services to taxonomists for standard genome sequencing and annotation.</title>
        <authorList>
            <consortium name="The Broad Institute Genomics Platform"/>
            <consortium name="The Broad Institute Genome Sequencing Center for Infectious Disease"/>
            <person name="Wu L."/>
            <person name="Ma J."/>
        </authorList>
    </citation>
    <scope>NUCLEOTIDE SEQUENCE [LARGE SCALE GENOMIC DNA]</scope>
    <source>
        <strain evidence="17">KCTC 62195</strain>
    </source>
</reference>
<dbReference type="Proteomes" id="UP001595457">
    <property type="component" value="Unassembled WGS sequence"/>
</dbReference>
<feature type="transmembrane region" description="Helical" evidence="13">
    <location>
        <begin position="6"/>
        <end position="27"/>
    </location>
</feature>
<evidence type="ECO:0000256" key="3">
    <source>
        <dbReference type="ARBA" id="ARBA00022547"/>
    </source>
</evidence>
<comment type="subunit">
    <text evidence="13">F-type ATPases have 2 components, F(1) - the catalytic core - and F(0) - the membrane proton channel. F(1) has five subunits: alpha(3), beta(3), gamma(1), delta(1), epsilon(1). F(0) has three main subunits: a(1), b(2) and c(10-14). The alpha and beta chains form an alternating ring which encloses part of the gamma chain. F(1) is attached to F(0) by a central stalk formed by the gamma and epsilon chains, while a peripheral stalk is formed by the delta and b chains.</text>
</comment>
<evidence type="ECO:0000256" key="4">
    <source>
        <dbReference type="ARBA" id="ARBA00022692"/>
    </source>
</evidence>
<dbReference type="Pfam" id="PF00430">
    <property type="entry name" value="ATP-synt_B"/>
    <property type="match status" value="1"/>
</dbReference>
<keyword evidence="3 13" id="KW-0138">CF(0)</keyword>
<dbReference type="InterPro" id="IPR050059">
    <property type="entry name" value="ATP_synthase_B_chain"/>
</dbReference>
<evidence type="ECO:0000256" key="8">
    <source>
        <dbReference type="ARBA" id="ARBA00023136"/>
    </source>
</evidence>
<keyword evidence="9 13" id="KW-0066">ATP synthesis</keyword>
<dbReference type="PANTHER" id="PTHR33445">
    <property type="entry name" value="ATP SYNTHASE SUBUNIT B', CHLOROPLASTIC"/>
    <property type="match status" value="1"/>
</dbReference>
<dbReference type="EMBL" id="JBHRSJ010000035">
    <property type="protein sequence ID" value="MFC2974431.1"/>
    <property type="molecule type" value="Genomic_DNA"/>
</dbReference>
<keyword evidence="5 13" id="KW-0375">Hydrogen ion transport</keyword>
<accession>A0ABV7AYV8</accession>
<evidence type="ECO:0000256" key="2">
    <source>
        <dbReference type="ARBA" id="ARBA00022448"/>
    </source>
</evidence>
<comment type="similarity">
    <text evidence="1 13 14">Belongs to the ATPase B chain family.</text>
</comment>
<evidence type="ECO:0000256" key="15">
    <source>
        <dbReference type="SAM" id="Coils"/>
    </source>
</evidence>
<feature type="coiled-coil region" evidence="15">
    <location>
        <begin position="45"/>
        <end position="123"/>
    </location>
</feature>
<evidence type="ECO:0000256" key="1">
    <source>
        <dbReference type="ARBA" id="ARBA00005513"/>
    </source>
</evidence>
<evidence type="ECO:0000256" key="14">
    <source>
        <dbReference type="RuleBase" id="RU003848"/>
    </source>
</evidence>
<evidence type="ECO:0000256" key="10">
    <source>
        <dbReference type="ARBA" id="ARBA00025198"/>
    </source>
</evidence>
<keyword evidence="8 13" id="KW-0472">Membrane</keyword>
<evidence type="ECO:0000256" key="11">
    <source>
        <dbReference type="ARBA" id="ARBA00025614"/>
    </source>
</evidence>
<name>A0ABV7AYV8_9GAMM</name>
<dbReference type="RefSeq" id="WP_377816628.1">
    <property type="nucleotide sequence ID" value="NZ_JBHRSJ010000035.1"/>
</dbReference>
<keyword evidence="6 13" id="KW-1133">Transmembrane helix</keyword>
<evidence type="ECO:0000313" key="16">
    <source>
        <dbReference type="EMBL" id="MFC2974431.1"/>
    </source>
</evidence>
<evidence type="ECO:0000256" key="7">
    <source>
        <dbReference type="ARBA" id="ARBA00023065"/>
    </source>
</evidence>
<dbReference type="PANTHER" id="PTHR33445:SF2">
    <property type="entry name" value="ATP SYNTHASE SUBUNIT B', CHLOROPLASTIC"/>
    <property type="match status" value="1"/>
</dbReference>
<protein>
    <recommendedName>
        <fullName evidence="13">ATP synthase subunit b</fullName>
    </recommendedName>
    <alternativeName>
        <fullName evidence="13">ATP synthase F(0) sector subunit b</fullName>
    </alternativeName>
    <alternativeName>
        <fullName evidence="13">ATPase subunit I</fullName>
    </alternativeName>
    <alternativeName>
        <fullName evidence="13">F-type ATPase subunit b</fullName>
        <shortName evidence="13">F-ATPase subunit b</shortName>
    </alternativeName>
</protein>
<evidence type="ECO:0000256" key="13">
    <source>
        <dbReference type="HAMAP-Rule" id="MF_01398"/>
    </source>
</evidence>
<comment type="function">
    <text evidence="11">Component of the F(0) channel, it forms part of the peripheral stalk, linking F(1) to F(0). The b'-subunit is a diverged and duplicated form of b found in plants and photosynthetic bacteria.</text>
</comment>
<dbReference type="HAMAP" id="MF_01398">
    <property type="entry name" value="ATP_synth_b_bprime"/>
    <property type="match status" value="1"/>
</dbReference>
<evidence type="ECO:0000256" key="12">
    <source>
        <dbReference type="ARBA" id="ARBA00037847"/>
    </source>
</evidence>
<dbReference type="CDD" id="cd06503">
    <property type="entry name" value="ATP-synt_Fo_b"/>
    <property type="match status" value="1"/>
</dbReference>
<comment type="caution">
    <text evidence="16">The sequence shown here is derived from an EMBL/GenBank/DDBJ whole genome shotgun (WGS) entry which is preliminary data.</text>
</comment>
<keyword evidence="7 13" id="KW-0406">Ion transport</keyword>
<evidence type="ECO:0000256" key="5">
    <source>
        <dbReference type="ARBA" id="ARBA00022781"/>
    </source>
</evidence>
<keyword evidence="13" id="KW-1003">Cell membrane</keyword>
<keyword evidence="17" id="KW-1185">Reference proteome</keyword>
<keyword evidence="2 13" id="KW-0813">Transport</keyword>
<gene>
    <name evidence="13" type="primary">atpF</name>
    <name evidence="16" type="ORF">ACFOJE_19745</name>
</gene>
<comment type="subcellular location">
    <subcellularLocation>
        <location evidence="13">Cell membrane</location>
        <topology evidence="13">Single-pass membrane protein</topology>
    </subcellularLocation>
    <subcellularLocation>
        <location evidence="12">Endomembrane system</location>
        <topology evidence="12">Single-pass membrane protein</topology>
    </subcellularLocation>
</comment>